<keyword evidence="2" id="KW-1185">Reference proteome</keyword>
<feature type="signal peptide" evidence="1">
    <location>
        <begin position="1"/>
        <end position="19"/>
    </location>
</feature>
<proteinExistence type="predicted"/>
<reference evidence="3" key="1">
    <citation type="submission" date="2022-11" db="UniProtKB">
        <authorList>
            <consortium name="WormBaseParasite"/>
        </authorList>
    </citation>
    <scope>IDENTIFICATION</scope>
</reference>
<dbReference type="AlphaFoldDB" id="A0A914CTA6"/>
<organism evidence="2 3">
    <name type="scientific">Acrobeloides nanus</name>
    <dbReference type="NCBI Taxonomy" id="290746"/>
    <lineage>
        <taxon>Eukaryota</taxon>
        <taxon>Metazoa</taxon>
        <taxon>Ecdysozoa</taxon>
        <taxon>Nematoda</taxon>
        <taxon>Chromadorea</taxon>
        <taxon>Rhabditida</taxon>
        <taxon>Tylenchina</taxon>
        <taxon>Cephalobomorpha</taxon>
        <taxon>Cephaloboidea</taxon>
        <taxon>Cephalobidae</taxon>
        <taxon>Acrobeloides</taxon>
    </lineage>
</organism>
<feature type="chain" id="PRO_5037320083" evidence="1">
    <location>
        <begin position="20"/>
        <end position="108"/>
    </location>
</feature>
<dbReference type="WBParaSite" id="ACRNAN_scaffold14353.g26643.t1">
    <property type="protein sequence ID" value="ACRNAN_scaffold14353.g26643.t1"/>
    <property type="gene ID" value="ACRNAN_scaffold14353.g26643"/>
</dbReference>
<accession>A0A914CTA6</accession>
<evidence type="ECO:0000313" key="3">
    <source>
        <dbReference type="WBParaSite" id="ACRNAN_scaffold14353.g26643.t1"/>
    </source>
</evidence>
<protein>
    <submittedName>
        <fullName evidence="3">Uncharacterized protein</fullName>
    </submittedName>
</protein>
<name>A0A914CTA6_9BILA</name>
<evidence type="ECO:0000313" key="2">
    <source>
        <dbReference type="Proteomes" id="UP000887540"/>
    </source>
</evidence>
<evidence type="ECO:0000256" key="1">
    <source>
        <dbReference type="SAM" id="SignalP"/>
    </source>
</evidence>
<sequence length="108" mass="11790">MKGALLAIGLMCFYACVASQRCPNGDFEDLLSARPCLLGQIFDSPITVTEYKAIWSKAGVTNCNDMCKFTLGLQGCCRIQLLFKNEFSFCPSGSECVCQPPNLFNAPC</sequence>
<dbReference type="Proteomes" id="UP000887540">
    <property type="component" value="Unplaced"/>
</dbReference>
<keyword evidence="1" id="KW-0732">Signal</keyword>